<dbReference type="GO" id="GO:0016874">
    <property type="term" value="F:ligase activity"/>
    <property type="evidence" value="ECO:0007669"/>
    <property type="project" value="UniProtKB-KW"/>
</dbReference>
<reference evidence="9 10" key="1">
    <citation type="submission" date="2016-08" db="EMBL/GenBank/DDBJ databases">
        <title>New Insights into Marine Group III Euryarchaeota, from dark to light.</title>
        <authorList>
            <person name="Haro-Moreno J.M."/>
            <person name="Rodriguez-Valera F."/>
            <person name="Lopez-Garcia P."/>
            <person name="Moreira D."/>
            <person name="Martin-Cuadrado A.B."/>
        </authorList>
    </citation>
    <scope>NUCLEOTIDE SEQUENCE [LARGE SCALE GENOMIC DNA]</scope>
    <source>
        <strain evidence="9">CG-Bathy1</strain>
    </source>
</reference>
<evidence type="ECO:0000256" key="2">
    <source>
        <dbReference type="ARBA" id="ARBA00022598"/>
    </source>
</evidence>
<feature type="domain" description="Biotin carboxylation" evidence="8">
    <location>
        <begin position="2"/>
        <end position="350"/>
    </location>
</feature>
<dbReference type="FunFam" id="3.40.50.20:FF:000010">
    <property type="entry name" value="Propionyl-CoA carboxylase subunit alpha"/>
    <property type="match status" value="1"/>
</dbReference>
<evidence type="ECO:0000256" key="3">
    <source>
        <dbReference type="ARBA" id="ARBA00022741"/>
    </source>
</evidence>
<dbReference type="Pfam" id="PF00289">
    <property type="entry name" value="Biotin_carb_N"/>
    <property type="match status" value="1"/>
</dbReference>
<comment type="caution">
    <text evidence="9">The sequence shown here is derived from an EMBL/GenBank/DDBJ whole genome shotgun (WGS) entry which is preliminary data.</text>
</comment>
<accession>A0A1J5SZM2</accession>
<evidence type="ECO:0000313" key="9">
    <source>
        <dbReference type="EMBL" id="OIR14034.1"/>
    </source>
</evidence>
<dbReference type="GO" id="GO:0005524">
    <property type="term" value="F:ATP binding"/>
    <property type="evidence" value="ECO:0007669"/>
    <property type="project" value="UniProtKB-UniRule"/>
</dbReference>
<feature type="domain" description="ATP-grasp" evidence="7">
    <location>
        <begin position="121"/>
        <end position="315"/>
    </location>
</feature>
<dbReference type="PROSITE" id="PS50979">
    <property type="entry name" value="BC"/>
    <property type="match status" value="1"/>
</dbReference>
<dbReference type="InterPro" id="IPR050856">
    <property type="entry name" value="Biotin_carboxylase_complex"/>
</dbReference>
<evidence type="ECO:0000313" key="10">
    <source>
        <dbReference type="Proteomes" id="UP000183815"/>
    </source>
</evidence>
<dbReference type="PANTHER" id="PTHR18866:SF33">
    <property type="entry name" value="METHYLCROTONOYL-COA CARBOXYLASE SUBUNIT ALPHA, MITOCHONDRIAL-RELATED"/>
    <property type="match status" value="1"/>
</dbReference>
<evidence type="ECO:0000256" key="5">
    <source>
        <dbReference type="ARBA" id="ARBA00023267"/>
    </source>
</evidence>
<evidence type="ECO:0000259" key="8">
    <source>
        <dbReference type="PROSITE" id="PS50979"/>
    </source>
</evidence>
<organism evidence="9 10">
    <name type="scientific">Marine Group III euryarchaeote CG-Bathy1</name>
    <dbReference type="NCBI Taxonomy" id="1889001"/>
    <lineage>
        <taxon>Archaea</taxon>
        <taxon>Methanobacteriati</taxon>
        <taxon>Thermoplasmatota</taxon>
        <taxon>Thermoplasmata</taxon>
        <taxon>Candidatus Thermoprofundales</taxon>
    </lineage>
</organism>
<dbReference type="InterPro" id="IPR005481">
    <property type="entry name" value="BC-like_N"/>
</dbReference>
<dbReference type="SUPFAM" id="SSF56059">
    <property type="entry name" value="Glutathione synthetase ATP-binding domain-like"/>
    <property type="match status" value="1"/>
</dbReference>
<dbReference type="InterPro" id="IPR011761">
    <property type="entry name" value="ATP-grasp"/>
</dbReference>
<comment type="cofactor">
    <cofactor evidence="1">
        <name>Co(2+)</name>
        <dbReference type="ChEBI" id="CHEBI:48828"/>
    </cofactor>
</comment>
<dbReference type="Gene3D" id="3.30.470.20">
    <property type="entry name" value="ATP-grasp fold, B domain"/>
    <property type="match status" value="1"/>
</dbReference>
<dbReference type="EMBL" id="MIYU01000021">
    <property type="protein sequence ID" value="OIR14034.1"/>
    <property type="molecule type" value="Genomic_DNA"/>
</dbReference>
<evidence type="ECO:0000256" key="1">
    <source>
        <dbReference type="ARBA" id="ARBA00001941"/>
    </source>
</evidence>
<dbReference type="FunFam" id="3.30.1490.20:FF:000003">
    <property type="entry name" value="acetyl-CoA carboxylase isoform X1"/>
    <property type="match status" value="1"/>
</dbReference>
<gene>
    <name evidence="9" type="ORF">BEU04_03405</name>
</gene>
<keyword evidence="3 6" id="KW-0547">Nucleotide-binding</keyword>
<evidence type="ECO:0000256" key="6">
    <source>
        <dbReference type="PROSITE-ProRule" id="PRU00409"/>
    </source>
</evidence>
<evidence type="ECO:0000259" key="7">
    <source>
        <dbReference type="PROSITE" id="PS50975"/>
    </source>
</evidence>
<dbReference type="AlphaFoldDB" id="A0A1J5SZM2"/>
<keyword evidence="4 6" id="KW-0067">ATP-binding</keyword>
<dbReference type="PROSITE" id="PS50975">
    <property type="entry name" value="ATP_GRASP"/>
    <property type="match status" value="1"/>
</dbReference>
<dbReference type="InterPro" id="IPR011764">
    <property type="entry name" value="Biotin_carboxylation_dom"/>
</dbReference>
<keyword evidence="2" id="KW-0436">Ligase</keyword>
<dbReference type="PROSITE" id="PS00867">
    <property type="entry name" value="CPSASE_2"/>
    <property type="match status" value="1"/>
</dbReference>
<keyword evidence="5" id="KW-0092">Biotin</keyword>
<feature type="non-terminal residue" evidence="9">
    <location>
        <position position="350"/>
    </location>
</feature>
<dbReference type="Proteomes" id="UP000183815">
    <property type="component" value="Unassembled WGS sequence"/>
</dbReference>
<proteinExistence type="predicted"/>
<evidence type="ECO:0000256" key="4">
    <source>
        <dbReference type="ARBA" id="ARBA00022840"/>
    </source>
</evidence>
<protein>
    <recommendedName>
        <fullName evidence="11">Acetyl-CoA carboxylase biotin carboxylase subunit</fullName>
    </recommendedName>
</protein>
<dbReference type="GO" id="GO:0046872">
    <property type="term" value="F:metal ion binding"/>
    <property type="evidence" value="ECO:0007669"/>
    <property type="project" value="InterPro"/>
</dbReference>
<name>A0A1J5SZM2_9ARCH</name>
<evidence type="ECO:0008006" key="11">
    <source>
        <dbReference type="Google" id="ProtNLM"/>
    </source>
</evidence>
<dbReference type="InterPro" id="IPR016185">
    <property type="entry name" value="PreATP-grasp_dom_sf"/>
</dbReference>
<sequence>MTLKKVLIANRGEIACRVIRGCQELEIPTVAVCSDADLDSPHVKLADEHIVLGPPTPSESYLNIGKIIAAAKKSKASAIHPGYGFLSENADFAQAVEDEGLIFIGPTSDTIRSMGDKAAAKAAMQKAGVPTIPGFSGLIGDVAEDIAADIGYPVLVKAVAGGGGKGMRVVHDSSELETAISAARNEAQNSFGDDRLILEKYLKNPKHIEVQIFSDNYGNNIHLFERECSIQRRHQKIIEESPSPAIDDKMRKKMGKAAVDAAKVANYRNAGTVEFLYQSGKFYFLEMNTRLQVEHGVTEMVTGIDLVKLQLKTAAGEKLPFTQSDIALRGSSIQCRIYAEDPSNGFIPSP</sequence>
<dbReference type="PANTHER" id="PTHR18866">
    <property type="entry name" value="CARBOXYLASE:PYRUVATE/ACETYL-COA/PROPIONYL-COA CARBOXYLASE"/>
    <property type="match status" value="1"/>
</dbReference>
<dbReference type="SUPFAM" id="SSF52440">
    <property type="entry name" value="PreATP-grasp domain"/>
    <property type="match status" value="1"/>
</dbReference>
<dbReference type="Pfam" id="PF02786">
    <property type="entry name" value="CPSase_L_D2"/>
    <property type="match status" value="1"/>
</dbReference>
<dbReference type="InterPro" id="IPR005479">
    <property type="entry name" value="CPAse_ATP-bd"/>
</dbReference>